<comment type="caution">
    <text evidence="5">The sequence shown here is derived from an EMBL/GenBank/DDBJ whole genome shotgun (WGS) entry which is preliminary data.</text>
</comment>
<dbReference type="AlphaFoldDB" id="A0A8K0VBU4"/>
<dbReference type="Proteomes" id="UP000648908">
    <property type="component" value="Unassembled WGS sequence"/>
</dbReference>
<keyword evidence="2" id="KW-0479">Metal-binding</keyword>
<gene>
    <name evidence="5" type="ORF">JL811_09050</name>
</gene>
<dbReference type="GO" id="GO:0046951">
    <property type="term" value="P:ketone body biosynthetic process"/>
    <property type="evidence" value="ECO:0007669"/>
    <property type="project" value="TreeGrafter"/>
</dbReference>
<dbReference type="GO" id="GO:0004419">
    <property type="term" value="F:hydroxymethylglutaryl-CoA lyase activity"/>
    <property type="evidence" value="ECO:0007669"/>
    <property type="project" value="TreeGrafter"/>
</dbReference>
<organism evidence="5 6">
    <name type="scientific">Szabonella alba</name>
    <dbReference type="NCBI Taxonomy" id="2804194"/>
    <lineage>
        <taxon>Bacteria</taxon>
        <taxon>Pseudomonadati</taxon>
        <taxon>Pseudomonadota</taxon>
        <taxon>Alphaproteobacteria</taxon>
        <taxon>Rhodobacterales</taxon>
        <taxon>Paracoccaceae</taxon>
        <taxon>Szabonella</taxon>
    </lineage>
</organism>
<evidence type="ECO:0000256" key="1">
    <source>
        <dbReference type="ARBA" id="ARBA00009405"/>
    </source>
</evidence>
<dbReference type="CDD" id="cd07938">
    <property type="entry name" value="DRE_TIM_HMGL"/>
    <property type="match status" value="1"/>
</dbReference>
<evidence type="ECO:0000259" key="4">
    <source>
        <dbReference type="PROSITE" id="PS50991"/>
    </source>
</evidence>
<dbReference type="InterPro" id="IPR013785">
    <property type="entry name" value="Aldolase_TIM"/>
</dbReference>
<reference evidence="5" key="1">
    <citation type="submission" date="2021-01" db="EMBL/GenBank/DDBJ databases">
        <title>Tabrizicola alba sp. nov. a motile alkaliphilic bacterium isolated from a soda lake.</title>
        <authorList>
            <person name="Szuroczki S."/>
            <person name="Abbaszade G."/>
            <person name="Schumann P."/>
            <person name="Toth E."/>
        </authorList>
    </citation>
    <scope>NUCLEOTIDE SEQUENCE</scope>
    <source>
        <strain evidence="5">DMG-N-6</strain>
    </source>
</reference>
<dbReference type="Gene3D" id="3.20.20.70">
    <property type="entry name" value="Aldolase class I"/>
    <property type="match status" value="1"/>
</dbReference>
<dbReference type="InterPro" id="IPR043594">
    <property type="entry name" value="HMGL"/>
</dbReference>
<dbReference type="NCBIfam" id="NF004283">
    <property type="entry name" value="PRK05692.1"/>
    <property type="match status" value="1"/>
</dbReference>
<dbReference type="SUPFAM" id="SSF51569">
    <property type="entry name" value="Aldolase"/>
    <property type="match status" value="1"/>
</dbReference>
<dbReference type="PROSITE" id="PS50991">
    <property type="entry name" value="PYR_CT"/>
    <property type="match status" value="1"/>
</dbReference>
<accession>A0A8K0VBU4</accession>
<dbReference type="PANTHER" id="PTHR42738">
    <property type="entry name" value="HYDROXYMETHYLGLUTARYL-COA LYASE"/>
    <property type="match status" value="1"/>
</dbReference>
<comment type="similarity">
    <text evidence="1">Belongs to the HMG-CoA lyase family.</text>
</comment>
<dbReference type="FunFam" id="3.20.20.70:FF:000071">
    <property type="entry name" value="Hydroxymethylglutaryl-CoA lyase"/>
    <property type="match status" value="1"/>
</dbReference>
<dbReference type="GO" id="GO:0006552">
    <property type="term" value="P:L-leucine catabolic process"/>
    <property type="evidence" value="ECO:0007669"/>
    <property type="project" value="TreeGrafter"/>
</dbReference>
<protein>
    <submittedName>
        <fullName evidence="5">Hydroxymethylglutaryl-CoA lyase</fullName>
    </submittedName>
</protein>
<dbReference type="Pfam" id="PF00682">
    <property type="entry name" value="HMGL-like"/>
    <property type="match status" value="1"/>
</dbReference>
<evidence type="ECO:0000313" key="6">
    <source>
        <dbReference type="Proteomes" id="UP000648908"/>
    </source>
</evidence>
<keyword evidence="3 5" id="KW-0456">Lyase</keyword>
<dbReference type="InterPro" id="IPR000891">
    <property type="entry name" value="PYR_CT"/>
</dbReference>
<dbReference type="RefSeq" id="WP_202688276.1">
    <property type="nucleotide sequence ID" value="NZ_JAESVN010000003.1"/>
</dbReference>
<dbReference type="GO" id="GO:0046872">
    <property type="term" value="F:metal ion binding"/>
    <property type="evidence" value="ECO:0007669"/>
    <property type="project" value="UniProtKB-KW"/>
</dbReference>
<keyword evidence="6" id="KW-1185">Reference proteome</keyword>
<sequence>METVEIYEVGPRDGLQNEKRPIPTAEKIALIDCLSGAGFRRIEVASFVSPKWVPQMADGAAVMAGIRRAPGIAYAALTPNLKGFEAAALARADEVAIFASASEGFSRANLNATIAESLDRFAPVAAAALAHGIALRGYVSCVTDCPYDGPVPPGSVARVVAALRDMGCHEVSLGDTIGQGRPETIDAMLAAVLQEMPPARLAGHYHDTNGRALENIDVSLARGLRVFDAAVGGLGGCPYAPGAAGNVATGAVARHLAGQGWQTGLDLAVMDPAEALAQAMRRGSAEGGHGSDNHD</sequence>
<evidence type="ECO:0000256" key="3">
    <source>
        <dbReference type="ARBA" id="ARBA00023239"/>
    </source>
</evidence>
<evidence type="ECO:0000256" key="2">
    <source>
        <dbReference type="ARBA" id="ARBA00022723"/>
    </source>
</evidence>
<proteinExistence type="inferred from homology"/>
<evidence type="ECO:0000313" key="5">
    <source>
        <dbReference type="EMBL" id="MBL4917368.1"/>
    </source>
</evidence>
<feature type="domain" description="Pyruvate carboxyltransferase" evidence="4">
    <location>
        <begin position="4"/>
        <end position="271"/>
    </location>
</feature>
<name>A0A8K0VBU4_9RHOB</name>
<dbReference type="EMBL" id="JAESVN010000003">
    <property type="protein sequence ID" value="MBL4917368.1"/>
    <property type="molecule type" value="Genomic_DNA"/>
</dbReference>
<dbReference type="PANTHER" id="PTHR42738:SF7">
    <property type="entry name" value="HYDROXYMETHYLGLUTARYL-COA LYASE"/>
    <property type="match status" value="1"/>
</dbReference>